<dbReference type="PRINTS" id="PR00412">
    <property type="entry name" value="EPOXHYDRLASE"/>
</dbReference>
<dbReference type="InterPro" id="IPR000639">
    <property type="entry name" value="Epox_hydrolase-like"/>
</dbReference>
<accession>A0A4R6FMN6</accession>
<proteinExistence type="predicted"/>
<dbReference type="SUPFAM" id="SSF53474">
    <property type="entry name" value="alpha/beta-Hydrolases"/>
    <property type="match status" value="1"/>
</dbReference>
<sequence length="335" mass="36956">MKFERKTFESARHRTAYLEAGPADGPLMIFVHGWPEAPFVWIRQIEHFAAQGWRCIAPWMRGYGASSVPGEVAAYANRETVGDLVELHGRLGGAPAVWIGHDWGSPVVWALAGHHPERCRGVASASIPYLARGFALPALVPLLDREIYPVEDFPVGQWDYWLAFREHFNPVVRAMEESPEGILRLVFQPSQPLAETRGPAFSANARQRGGLFGGIDLAHVPGGNLLLEAEYVEEMARDLAANGFSGPIAWYLNDDANMDYARQAVDFGRLSMPVLFLHGARDDVCETVRSRLAEPMREDCSDLTEVVIDAGHQLALEDPGAVNQAIAYWLAGMPA</sequence>
<evidence type="ECO:0000256" key="1">
    <source>
        <dbReference type="ARBA" id="ARBA00022801"/>
    </source>
</evidence>
<dbReference type="InterPro" id="IPR029058">
    <property type="entry name" value="AB_hydrolase_fold"/>
</dbReference>
<dbReference type="PANTHER" id="PTHR43329">
    <property type="entry name" value="EPOXIDE HYDROLASE"/>
    <property type="match status" value="1"/>
</dbReference>
<dbReference type="OrthoDB" id="9812774at2"/>
<dbReference type="Proteomes" id="UP000295493">
    <property type="component" value="Unassembled WGS sequence"/>
</dbReference>
<organism evidence="3 4">
    <name type="scientific">Stakelama pacifica</name>
    <dbReference type="NCBI Taxonomy" id="517720"/>
    <lineage>
        <taxon>Bacteria</taxon>
        <taxon>Pseudomonadati</taxon>
        <taxon>Pseudomonadota</taxon>
        <taxon>Alphaproteobacteria</taxon>
        <taxon>Sphingomonadales</taxon>
        <taxon>Sphingomonadaceae</taxon>
        <taxon>Stakelama</taxon>
    </lineage>
</organism>
<gene>
    <name evidence="3" type="ORF">EV664_10528</name>
</gene>
<dbReference type="InterPro" id="IPR000073">
    <property type="entry name" value="AB_hydrolase_1"/>
</dbReference>
<dbReference type="RefSeq" id="WP_133495389.1">
    <property type="nucleotide sequence ID" value="NZ_BMLU01000005.1"/>
</dbReference>
<reference evidence="3 4" key="1">
    <citation type="submission" date="2019-03" db="EMBL/GenBank/DDBJ databases">
        <title>Genomic Encyclopedia of Type Strains, Phase IV (KMG-IV): sequencing the most valuable type-strain genomes for metagenomic binning, comparative biology and taxonomic classification.</title>
        <authorList>
            <person name="Goeker M."/>
        </authorList>
    </citation>
    <scope>NUCLEOTIDE SEQUENCE [LARGE SCALE GENOMIC DNA]</scope>
    <source>
        <strain evidence="3 4">DSM 25059</strain>
    </source>
</reference>
<dbReference type="EMBL" id="SNWD01000005">
    <property type="protein sequence ID" value="TDN82832.1"/>
    <property type="molecule type" value="Genomic_DNA"/>
</dbReference>
<protein>
    <submittedName>
        <fullName evidence="3">Pimeloyl-ACP methyl ester carboxylesterase</fullName>
    </submittedName>
</protein>
<keyword evidence="4" id="KW-1185">Reference proteome</keyword>
<comment type="caution">
    <text evidence="3">The sequence shown here is derived from an EMBL/GenBank/DDBJ whole genome shotgun (WGS) entry which is preliminary data.</text>
</comment>
<evidence type="ECO:0000259" key="2">
    <source>
        <dbReference type="Pfam" id="PF00561"/>
    </source>
</evidence>
<dbReference type="GO" id="GO:0016787">
    <property type="term" value="F:hydrolase activity"/>
    <property type="evidence" value="ECO:0007669"/>
    <property type="project" value="UniProtKB-KW"/>
</dbReference>
<dbReference type="Pfam" id="PF00561">
    <property type="entry name" value="Abhydrolase_1"/>
    <property type="match status" value="1"/>
</dbReference>
<name>A0A4R6FMN6_9SPHN</name>
<keyword evidence="1" id="KW-0378">Hydrolase</keyword>
<evidence type="ECO:0000313" key="4">
    <source>
        <dbReference type="Proteomes" id="UP000295493"/>
    </source>
</evidence>
<dbReference type="AlphaFoldDB" id="A0A4R6FMN6"/>
<dbReference type="Gene3D" id="3.40.50.1820">
    <property type="entry name" value="alpha/beta hydrolase"/>
    <property type="match status" value="1"/>
</dbReference>
<evidence type="ECO:0000313" key="3">
    <source>
        <dbReference type="EMBL" id="TDN82832.1"/>
    </source>
</evidence>
<feature type="domain" description="AB hydrolase-1" evidence="2">
    <location>
        <begin position="26"/>
        <end position="130"/>
    </location>
</feature>